<accession>A0A085MPX2</accession>
<dbReference type="Pfam" id="PF00337">
    <property type="entry name" value="Gal-bind_lectin"/>
    <property type="match status" value="1"/>
</dbReference>
<evidence type="ECO:0000256" key="1">
    <source>
        <dbReference type="ARBA" id="ARBA00022734"/>
    </source>
</evidence>
<dbReference type="EMBL" id="KL368314">
    <property type="protein sequence ID" value="KFD59268.1"/>
    <property type="molecule type" value="Genomic_DNA"/>
</dbReference>
<protein>
    <recommendedName>
        <fullName evidence="2">Galectin domain-containing protein</fullName>
    </recommendedName>
</protein>
<gene>
    <name evidence="3" type="ORF">M514_28553</name>
</gene>
<sequence>MDNNTAWKINVNMKTKTWTPKTLVNNVWEQQEDSFQYNVPLDDERTFNLLAKVKDRKINLWMNRRKISPTYTLPAKHAKKILIGGDVQAFIINALHDRMY</sequence>
<dbReference type="Proteomes" id="UP000030758">
    <property type="component" value="Unassembled WGS sequence"/>
</dbReference>
<evidence type="ECO:0000259" key="2">
    <source>
        <dbReference type="Pfam" id="PF00337"/>
    </source>
</evidence>
<feature type="domain" description="Galectin" evidence="2">
    <location>
        <begin position="3"/>
        <end position="88"/>
    </location>
</feature>
<dbReference type="InterPro" id="IPR001079">
    <property type="entry name" value="Galectin_CRD"/>
</dbReference>
<reference evidence="3" key="1">
    <citation type="journal article" date="2014" name="Nat. Genet.">
        <title>Genome and transcriptome of the porcine whipworm Trichuris suis.</title>
        <authorList>
            <person name="Jex A.R."/>
            <person name="Nejsum P."/>
            <person name="Schwarz E.M."/>
            <person name="Hu L."/>
            <person name="Young N.D."/>
            <person name="Hall R.S."/>
            <person name="Korhonen P.K."/>
            <person name="Liao S."/>
            <person name="Thamsborg S."/>
            <person name="Xia J."/>
            <person name="Xu P."/>
            <person name="Wang S."/>
            <person name="Scheerlinck J.P."/>
            <person name="Hofmann A."/>
            <person name="Sternberg P.W."/>
            <person name="Wang J."/>
            <person name="Gasser R.B."/>
        </authorList>
    </citation>
    <scope>NUCLEOTIDE SEQUENCE [LARGE SCALE GENOMIC DNA]</scope>
    <source>
        <strain evidence="3">DCEP-RM93F</strain>
    </source>
</reference>
<name>A0A085MPX2_9BILA</name>
<proteinExistence type="predicted"/>
<organism evidence="3">
    <name type="scientific">Trichuris suis</name>
    <name type="common">pig whipworm</name>
    <dbReference type="NCBI Taxonomy" id="68888"/>
    <lineage>
        <taxon>Eukaryota</taxon>
        <taxon>Metazoa</taxon>
        <taxon>Ecdysozoa</taxon>
        <taxon>Nematoda</taxon>
        <taxon>Enoplea</taxon>
        <taxon>Dorylaimia</taxon>
        <taxon>Trichinellida</taxon>
        <taxon>Trichuridae</taxon>
        <taxon>Trichuris</taxon>
    </lineage>
</organism>
<feature type="non-terminal residue" evidence="3">
    <location>
        <position position="100"/>
    </location>
</feature>
<dbReference type="AlphaFoldDB" id="A0A085MPX2"/>
<evidence type="ECO:0000313" key="3">
    <source>
        <dbReference type="EMBL" id="KFD59268.1"/>
    </source>
</evidence>
<keyword evidence="1" id="KW-0430">Lectin</keyword>
<dbReference type="Gene3D" id="2.60.120.200">
    <property type="match status" value="1"/>
</dbReference>
<dbReference type="GO" id="GO:0030246">
    <property type="term" value="F:carbohydrate binding"/>
    <property type="evidence" value="ECO:0007669"/>
    <property type="project" value="UniProtKB-KW"/>
</dbReference>